<dbReference type="EMBL" id="JAEHOD010000008">
    <property type="protein sequence ID" value="KAG2451591.1"/>
    <property type="molecule type" value="Genomic_DNA"/>
</dbReference>
<sequence length="145" mass="16337">MRAMLDNGEEITFNSRRGDRDRGVHWLDWCRKAFLELPGNEGTYEDLCASLEKDPEIAPLLDQRIDTGRRHRRSGARWRRNVLRALPKILGLTKTGEKQGRLSVYRYDPVAGELLAAAAKRRKQARGKGGGGKGEASMPHLGKEQ</sequence>
<feature type="region of interest" description="Disordered" evidence="1">
    <location>
        <begin position="119"/>
        <end position="145"/>
    </location>
</feature>
<gene>
    <name evidence="2" type="ORF">HYH02_004186</name>
</gene>
<dbReference type="Proteomes" id="UP000613740">
    <property type="component" value="Unassembled WGS sequence"/>
</dbReference>
<evidence type="ECO:0000313" key="2">
    <source>
        <dbReference type="EMBL" id="KAG2451591.1"/>
    </source>
</evidence>
<organism evidence="2 3">
    <name type="scientific">Chlamydomonas schloesseri</name>
    <dbReference type="NCBI Taxonomy" id="2026947"/>
    <lineage>
        <taxon>Eukaryota</taxon>
        <taxon>Viridiplantae</taxon>
        <taxon>Chlorophyta</taxon>
        <taxon>core chlorophytes</taxon>
        <taxon>Chlorophyceae</taxon>
        <taxon>CS clade</taxon>
        <taxon>Chlamydomonadales</taxon>
        <taxon>Chlamydomonadaceae</taxon>
        <taxon>Chlamydomonas</taxon>
    </lineage>
</organism>
<evidence type="ECO:0000256" key="1">
    <source>
        <dbReference type="SAM" id="MobiDB-lite"/>
    </source>
</evidence>
<name>A0A835WRL6_9CHLO</name>
<dbReference type="OrthoDB" id="546213at2759"/>
<comment type="caution">
    <text evidence="2">The sequence shown here is derived from an EMBL/GenBank/DDBJ whole genome shotgun (WGS) entry which is preliminary data.</text>
</comment>
<dbReference type="AlphaFoldDB" id="A0A835WRL6"/>
<reference evidence="2" key="1">
    <citation type="journal article" date="2020" name="bioRxiv">
        <title>Comparative genomics of Chlamydomonas.</title>
        <authorList>
            <person name="Craig R.J."/>
            <person name="Hasan A.R."/>
            <person name="Ness R.W."/>
            <person name="Keightley P.D."/>
        </authorList>
    </citation>
    <scope>NUCLEOTIDE SEQUENCE</scope>
    <source>
        <strain evidence="2">CCAP 11/173</strain>
    </source>
</reference>
<evidence type="ECO:0000313" key="3">
    <source>
        <dbReference type="Proteomes" id="UP000613740"/>
    </source>
</evidence>
<protein>
    <submittedName>
        <fullName evidence="2">Uncharacterized protein</fullName>
    </submittedName>
</protein>
<accession>A0A835WRL6</accession>
<keyword evidence="3" id="KW-1185">Reference proteome</keyword>
<proteinExistence type="predicted"/>